<dbReference type="Proteomes" id="UP000603453">
    <property type="component" value="Unassembled WGS sequence"/>
</dbReference>
<gene>
    <name evidence="2" type="ORF">INT47_010523</name>
</gene>
<dbReference type="EMBL" id="JAEPRD010000021">
    <property type="protein sequence ID" value="KAG2208161.1"/>
    <property type="molecule type" value="Genomic_DNA"/>
</dbReference>
<accession>A0A8H7V2W5</accession>
<name>A0A8H7V2W5_9FUNG</name>
<organism evidence="2 3">
    <name type="scientific">Mucor saturninus</name>
    <dbReference type="NCBI Taxonomy" id="64648"/>
    <lineage>
        <taxon>Eukaryota</taxon>
        <taxon>Fungi</taxon>
        <taxon>Fungi incertae sedis</taxon>
        <taxon>Mucoromycota</taxon>
        <taxon>Mucoromycotina</taxon>
        <taxon>Mucoromycetes</taxon>
        <taxon>Mucorales</taxon>
        <taxon>Mucorineae</taxon>
        <taxon>Mucoraceae</taxon>
        <taxon>Mucor</taxon>
    </lineage>
</organism>
<reference evidence="2" key="1">
    <citation type="submission" date="2020-12" db="EMBL/GenBank/DDBJ databases">
        <title>Metabolic potential, ecology and presence of endohyphal bacteria is reflected in genomic diversity of Mucoromycotina.</title>
        <authorList>
            <person name="Muszewska A."/>
            <person name="Okrasinska A."/>
            <person name="Steczkiewicz K."/>
            <person name="Drgas O."/>
            <person name="Orlowska M."/>
            <person name="Perlinska-Lenart U."/>
            <person name="Aleksandrzak-Piekarczyk T."/>
            <person name="Szatraj K."/>
            <person name="Zielenkiewicz U."/>
            <person name="Pilsyk S."/>
            <person name="Malc E."/>
            <person name="Mieczkowski P."/>
            <person name="Kruszewska J.S."/>
            <person name="Biernat P."/>
            <person name="Pawlowska J."/>
        </authorList>
    </citation>
    <scope>NUCLEOTIDE SEQUENCE</scope>
    <source>
        <strain evidence="2">WA0000017839</strain>
    </source>
</reference>
<comment type="caution">
    <text evidence="2">The sequence shown here is derived from an EMBL/GenBank/DDBJ whole genome shotgun (WGS) entry which is preliminary data.</text>
</comment>
<dbReference type="AlphaFoldDB" id="A0A8H7V2W5"/>
<feature type="coiled-coil region" evidence="1">
    <location>
        <begin position="115"/>
        <end position="149"/>
    </location>
</feature>
<protein>
    <submittedName>
        <fullName evidence="2">Uncharacterized protein</fullName>
    </submittedName>
</protein>
<evidence type="ECO:0000313" key="2">
    <source>
        <dbReference type="EMBL" id="KAG2208161.1"/>
    </source>
</evidence>
<proteinExistence type="predicted"/>
<evidence type="ECO:0000313" key="3">
    <source>
        <dbReference type="Proteomes" id="UP000603453"/>
    </source>
</evidence>
<keyword evidence="1" id="KW-0175">Coiled coil</keyword>
<keyword evidence="3" id="KW-1185">Reference proteome</keyword>
<sequence length="152" mass="17105">MVGMDSGEGFHKCHVFLQCSPLNGMTDTDLMALLTKCSNEKPIHVMKHTVEQTKLKDVLIQPGRDGGVDVSYDSSQSRLDEHVHSWCTCLSPSPSSNSDENAPVARHRVTAAEDTTVLKRLIDDLKDEIKEDEEMMKRKKRKLAFLQVAYEC</sequence>
<evidence type="ECO:0000256" key="1">
    <source>
        <dbReference type="SAM" id="Coils"/>
    </source>
</evidence>